<name>N6V0W6_9EURY</name>
<dbReference type="HAMAP" id="MF_00673">
    <property type="entry name" value="UPF0254"/>
    <property type="match status" value="1"/>
</dbReference>
<evidence type="ECO:0000313" key="2">
    <source>
        <dbReference type="EMBL" id="ENN95948.1"/>
    </source>
</evidence>
<dbReference type="InterPro" id="IPR009625">
    <property type="entry name" value="HcgF"/>
</dbReference>
<sequence length="168" mass="18975">MITLATAECFTHGKIGLSIHKAASGYEEFEYKYLFSEEDLKIVKNVKVLCSMFLPSIYAIEKLFNISLPKPDYYYKYAKAYSEKNDLAVAKKIAESLKDKLNPDIALASTAGVGRGAICIIADKCYLFTTDVYANLLTFENVKERQKDGIEKGIKKVLEIVKKCLEKY</sequence>
<dbReference type="Proteomes" id="UP000053695">
    <property type="component" value="Unassembled WGS sequence"/>
</dbReference>
<dbReference type="PATRIC" id="fig|1069083.5.peg.956"/>
<gene>
    <name evidence="2" type="ORF">J422_04880</name>
</gene>
<evidence type="ECO:0000313" key="3">
    <source>
        <dbReference type="Proteomes" id="UP000053695"/>
    </source>
</evidence>
<reference evidence="2 3" key="1">
    <citation type="journal article" date="2013" name="Genome Announc.">
        <title>Draft Genome Sequence of a Highly Flagellated, Fast-Swimming Archaeon, Methanocaldococcus villosus Strain KIN24-T80 (DSM 22612).</title>
        <authorList>
            <person name="Thennarasu S."/>
            <person name="Polireddy D."/>
            <person name="Antony A."/>
            <person name="Yada M.R."/>
            <person name="Algarawi S."/>
            <person name="Sivakumar N."/>
        </authorList>
    </citation>
    <scope>NUCLEOTIDE SEQUENCE [LARGE SCALE GENOMIC DNA]</scope>
    <source>
        <strain evidence="2 3">KIN24-T80</strain>
    </source>
</reference>
<comment type="caution">
    <text evidence="2">The sequence shown here is derived from an EMBL/GenBank/DDBJ whole genome shotgun (WGS) entry which is preliminary data.</text>
</comment>
<organism evidence="2 3">
    <name type="scientific">Methanocaldococcus villosus KIN24-T80</name>
    <dbReference type="NCBI Taxonomy" id="1069083"/>
    <lineage>
        <taxon>Archaea</taxon>
        <taxon>Methanobacteriati</taxon>
        <taxon>Methanobacteriota</taxon>
        <taxon>Methanomada group</taxon>
        <taxon>Methanococci</taxon>
        <taxon>Methanococcales</taxon>
        <taxon>Methanocaldococcaceae</taxon>
        <taxon>Methanocaldococcus</taxon>
    </lineage>
</organism>
<dbReference type="EMBL" id="APMM01000031">
    <property type="protein sequence ID" value="ENN95948.1"/>
    <property type="molecule type" value="Genomic_DNA"/>
</dbReference>
<keyword evidence="3" id="KW-1185">Reference proteome</keyword>
<proteinExistence type="inferred from homology"/>
<protein>
    <recommendedName>
        <fullName evidence="1">UPF0254 protein J422_04880</fullName>
    </recommendedName>
</protein>
<accession>N6V0W6</accession>
<dbReference type="AlphaFoldDB" id="N6V0W6"/>
<comment type="similarity">
    <text evidence="1">Belongs to the UPF0254 family.</text>
</comment>
<dbReference type="STRING" id="1069083.GCA_000371805_00515"/>
<dbReference type="OrthoDB" id="59686at2157"/>
<dbReference type="RefSeq" id="WP_004592068.1">
    <property type="nucleotide sequence ID" value="NZ_APMM01000031.1"/>
</dbReference>
<evidence type="ECO:0000256" key="1">
    <source>
        <dbReference type="HAMAP-Rule" id="MF_00673"/>
    </source>
</evidence>
<dbReference type="Pfam" id="PF06787">
    <property type="entry name" value="HcgF"/>
    <property type="match status" value="1"/>
</dbReference>
<dbReference type="NCBIfam" id="NF002122">
    <property type="entry name" value="PRK00962.1"/>
    <property type="match status" value="1"/>
</dbReference>